<name>A0A6M3MC43_9ZZZZ</name>
<dbReference type="GO" id="GO:0006269">
    <property type="term" value="P:DNA replication, synthesis of primer"/>
    <property type="evidence" value="ECO:0007669"/>
    <property type="project" value="UniProtKB-KW"/>
</dbReference>
<evidence type="ECO:0000256" key="8">
    <source>
        <dbReference type="ARBA" id="ARBA00023125"/>
    </source>
</evidence>
<feature type="domain" description="SF4 helicase" evidence="12">
    <location>
        <begin position="181"/>
        <end position="445"/>
    </location>
</feature>
<comment type="catalytic activity">
    <reaction evidence="11">
        <text>ATP + H2O = ADP + phosphate + H(+)</text>
        <dbReference type="Rhea" id="RHEA:13065"/>
        <dbReference type="ChEBI" id="CHEBI:15377"/>
        <dbReference type="ChEBI" id="CHEBI:15378"/>
        <dbReference type="ChEBI" id="CHEBI:30616"/>
        <dbReference type="ChEBI" id="CHEBI:43474"/>
        <dbReference type="ChEBI" id="CHEBI:456216"/>
        <dbReference type="EC" id="5.6.2.3"/>
    </reaction>
</comment>
<keyword evidence="9" id="KW-0413">Isomerase</keyword>
<evidence type="ECO:0000259" key="12">
    <source>
        <dbReference type="PROSITE" id="PS51199"/>
    </source>
</evidence>
<evidence type="ECO:0000256" key="5">
    <source>
        <dbReference type="ARBA" id="ARBA00022801"/>
    </source>
</evidence>
<dbReference type="InterPro" id="IPR016136">
    <property type="entry name" value="DNA_helicase_N/primase_C"/>
</dbReference>
<proteinExistence type="inferred from homology"/>
<dbReference type="Gene3D" id="3.40.50.300">
    <property type="entry name" value="P-loop containing nucleotide triphosphate hydrolases"/>
    <property type="match status" value="1"/>
</dbReference>
<evidence type="ECO:0000313" key="13">
    <source>
        <dbReference type="EMBL" id="QJA99363.1"/>
    </source>
</evidence>
<keyword evidence="4" id="KW-0547">Nucleotide-binding</keyword>
<sequence>MNLSEHYQNQIPPHDIEIEMSLLGTMIISPESAKVAIDLLEADAFYRTAHRTIFEAITNLVEKNQGVDIALVAERLQKNGQLESIGGVTYLTTIVGTGSIPSLAKDYIKAIKEKATSRKLIKLSYTVIEEAHSGGDIDDILDTLTTNIGYISSNKEKADNFRHIGSALHDTFETIEKISRGDNLFRGIQYGFKEIDRMTMGMHDSELILVAGRPSIGKSSYLIDIMRHLKVPVAFFSLEMSFDQLIFRLICQEARLDSHRIRSGYMADADWPKLTTAAGILSNLELYIDDTPGLSNRDIRRRAHKITEEKGVKVLLLDHLTLVNNPKKGATSREQEVSDIARGLNDLGRELDIPFVVACQLSRACELRGNDKRPRLSDLRSSGEIEQVADVVQFIYREEYYNPDTKTEQGVAEINIAKQRSGPTGTVKLAFCNKFTRFDNLAREESHNDHWEKS</sequence>
<dbReference type="Pfam" id="PF03796">
    <property type="entry name" value="DnaB_C"/>
    <property type="match status" value="1"/>
</dbReference>
<dbReference type="InterPro" id="IPR003593">
    <property type="entry name" value="AAA+_ATPase"/>
</dbReference>
<keyword evidence="5" id="KW-0378">Hydrolase</keyword>
<dbReference type="SUPFAM" id="SSF48024">
    <property type="entry name" value="N-terminal domain of DnaB helicase"/>
    <property type="match status" value="1"/>
</dbReference>
<evidence type="ECO:0000256" key="3">
    <source>
        <dbReference type="ARBA" id="ARBA00022705"/>
    </source>
</evidence>
<evidence type="ECO:0000256" key="11">
    <source>
        <dbReference type="ARBA" id="ARBA00048954"/>
    </source>
</evidence>
<dbReference type="GO" id="GO:0005524">
    <property type="term" value="F:ATP binding"/>
    <property type="evidence" value="ECO:0007669"/>
    <property type="project" value="UniProtKB-KW"/>
</dbReference>
<dbReference type="EMBL" id="MT143645">
    <property type="protein sequence ID" value="QJA99363.1"/>
    <property type="molecule type" value="Genomic_DNA"/>
</dbReference>
<dbReference type="InterPro" id="IPR007693">
    <property type="entry name" value="DNA_helicase_DnaB-like_N"/>
</dbReference>
<dbReference type="Gene3D" id="1.10.860.10">
    <property type="entry name" value="DNAb Helicase, Chain A"/>
    <property type="match status" value="1"/>
</dbReference>
<evidence type="ECO:0000256" key="10">
    <source>
        <dbReference type="ARBA" id="ARBA00044969"/>
    </source>
</evidence>
<dbReference type="Pfam" id="PF00772">
    <property type="entry name" value="DnaB"/>
    <property type="match status" value="1"/>
</dbReference>
<keyword evidence="3" id="KW-0235">DNA replication</keyword>
<evidence type="ECO:0000256" key="1">
    <source>
        <dbReference type="ARBA" id="ARBA00008428"/>
    </source>
</evidence>
<dbReference type="EMBL" id="MT143809">
    <property type="protein sequence ID" value="QJB02826.1"/>
    <property type="molecule type" value="Genomic_DNA"/>
</dbReference>
<dbReference type="PANTHER" id="PTHR30153:SF2">
    <property type="entry name" value="REPLICATIVE DNA HELICASE"/>
    <property type="match status" value="1"/>
</dbReference>
<keyword evidence="8" id="KW-0238">DNA-binding</keyword>
<comment type="similarity">
    <text evidence="1">Belongs to the helicase family. DnaB subfamily.</text>
</comment>
<dbReference type="GO" id="GO:0005829">
    <property type="term" value="C:cytosol"/>
    <property type="evidence" value="ECO:0007669"/>
    <property type="project" value="TreeGrafter"/>
</dbReference>
<evidence type="ECO:0000256" key="7">
    <source>
        <dbReference type="ARBA" id="ARBA00022840"/>
    </source>
</evidence>
<dbReference type="InterPro" id="IPR027417">
    <property type="entry name" value="P-loop_NTPase"/>
</dbReference>
<dbReference type="AlphaFoldDB" id="A0A6M3MC43"/>
<dbReference type="InterPro" id="IPR007692">
    <property type="entry name" value="DNA_helicase_DnaB"/>
</dbReference>
<dbReference type="EC" id="5.6.2.3" evidence="10"/>
<dbReference type="CDD" id="cd00984">
    <property type="entry name" value="DnaB_C"/>
    <property type="match status" value="1"/>
</dbReference>
<organism evidence="14">
    <name type="scientific">viral metagenome</name>
    <dbReference type="NCBI Taxonomy" id="1070528"/>
    <lineage>
        <taxon>unclassified sequences</taxon>
        <taxon>metagenomes</taxon>
        <taxon>organismal metagenomes</taxon>
    </lineage>
</organism>
<dbReference type="PANTHER" id="PTHR30153">
    <property type="entry name" value="REPLICATIVE DNA HELICASE DNAB"/>
    <property type="match status" value="1"/>
</dbReference>
<dbReference type="GO" id="GO:0003677">
    <property type="term" value="F:DNA binding"/>
    <property type="evidence" value="ECO:0007669"/>
    <property type="project" value="UniProtKB-KW"/>
</dbReference>
<dbReference type="GO" id="GO:1990077">
    <property type="term" value="C:primosome complex"/>
    <property type="evidence" value="ECO:0007669"/>
    <property type="project" value="UniProtKB-KW"/>
</dbReference>
<dbReference type="SUPFAM" id="SSF52540">
    <property type="entry name" value="P-loop containing nucleoside triphosphate hydrolases"/>
    <property type="match status" value="1"/>
</dbReference>
<dbReference type="PROSITE" id="PS51199">
    <property type="entry name" value="SF4_HELICASE"/>
    <property type="match status" value="1"/>
</dbReference>
<keyword evidence="7" id="KW-0067">ATP-binding</keyword>
<dbReference type="GO" id="GO:0016787">
    <property type="term" value="F:hydrolase activity"/>
    <property type="evidence" value="ECO:0007669"/>
    <property type="project" value="UniProtKB-KW"/>
</dbReference>
<dbReference type="SMART" id="SM00382">
    <property type="entry name" value="AAA"/>
    <property type="match status" value="1"/>
</dbReference>
<evidence type="ECO:0000313" key="14">
    <source>
        <dbReference type="EMBL" id="QJB02826.1"/>
    </source>
</evidence>
<keyword evidence="2" id="KW-0639">Primosome</keyword>
<reference evidence="14" key="1">
    <citation type="submission" date="2020-03" db="EMBL/GenBank/DDBJ databases">
        <title>The deep terrestrial virosphere.</title>
        <authorList>
            <person name="Holmfeldt K."/>
            <person name="Nilsson E."/>
            <person name="Simone D."/>
            <person name="Lopez-Fernandez M."/>
            <person name="Wu X."/>
            <person name="de Brujin I."/>
            <person name="Lundin D."/>
            <person name="Andersson A."/>
            <person name="Bertilsson S."/>
            <person name="Dopson M."/>
        </authorList>
    </citation>
    <scope>NUCLEOTIDE SEQUENCE</scope>
    <source>
        <strain evidence="13">MM171A01128</strain>
        <strain evidence="14">MM171B01055</strain>
    </source>
</reference>
<dbReference type="NCBIfam" id="TIGR00665">
    <property type="entry name" value="DnaB"/>
    <property type="match status" value="1"/>
</dbReference>
<accession>A0A6M3MC43</accession>
<dbReference type="GO" id="GO:0043139">
    <property type="term" value="F:5'-3' DNA helicase activity"/>
    <property type="evidence" value="ECO:0007669"/>
    <property type="project" value="UniProtKB-EC"/>
</dbReference>
<evidence type="ECO:0000256" key="4">
    <source>
        <dbReference type="ARBA" id="ARBA00022741"/>
    </source>
</evidence>
<keyword evidence="6 14" id="KW-0347">Helicase</keyword>
<dbReference type="InterPro" id="IPR007694">
    <property type="entry name" value="DNA_helicase_DnaB-like_C"/>
</dbReference>
<evidence type="ECO:0000256" key="9">
    <source>
        <dbReference type="ARBA" id="ARBA00023235"/>
    </source>
</evidence>
<protein>
    <recommendedName>
        <fullName evidence="10">DNA 5'-3' helicase</fullName>
        <ecNumber evidence="10">5.6.2.3</ecNumber>
    </recommendedName>
</protein>
<gene>
    <name evidence="13" type="ORF">MM171A01128_0017</name>
    <name evidence="14" type="ORF">MM171B01055_0013</name>
</gene>
<dbReference type="InterPro" id="IPR036185">
    <property type="entry name" value="DNA_heli_DnaB-like_N_sf"/>
</dbReference>
<evidence type="ECO:0000256" key="2">
    <source>
        <dbReference type="ARBA" id="ARBA00022515"/>
    </source>
</evidence>
<evidence type="ECO:0000256" key="6">
    <source>
        <dbReference type="ARBA" id="ARBA00022806"/>
    </source>
</evidence>